<dbReference type="Proteomes" id="UP001164459">
    <property type="component" value="Chromosome"/>
</dbReference>
<accession>A0ABY7HF12</accession>
<dbReference type="Gene3D" id="3.20.20.80">
    <property type="entry name" value="Glycosidases"/>
    <property type="match status" value="2"/>
</dbReference>
<dbReference type="SUPFAM" id="SSF51011">
    <property type="entry name" value="Glycosyl hydrolase domain"/>
    <property type="match status" value="1"/>
</dbReference>
<keyword evidence="9" id="KW-0119">Carbohydrate metabolism</keyword>
<evidence type="ECO:0000259" key="12">
    <source>
        <dbReference type="SMART" id="SM00642"/>
    </source>
</evidence>
<dbReference type="PROSITE" id="PS51257">
    <property type="entry name" value="PROKAR_LIPOPROTEIN"/>
    <property type="match status" value="1"/>
</dbReference>
<evidence type="ECO:0000313" key="14">
    <source>
        <dbReference type="Proteomes" id="UP001164459"/>
    </source>
</evidence>
<dbReference type="Gene3D" id="2.60.40.1180">
    <property type="entry name" value="Golgi alpha-mannosidase II"/>
    <property type="match status" value="1"/>
</dbReference>
<keyword evidence="5" id="KW-0479">Metal-binding</keyword>
<proteinExistence type="inferred from homology"/>
<protein>
    <recommendedName>
        <fullName evidence="4">alpha-amylase</fullName>
        <ecNumber evidence="4">3.2.1.1</ecNumber>
    </recommendedName>
</protein>
<evidence type="ECO:0000256" key="3">
    <source>
        <dbReference type="ARBA" id="ARBA00008061"/>
    </source>
</evidence>
<dbReference type="Pfam" id="PF00128">
    <property type="entry name" value="Alpha-amylase"/>
    <property type="match status" value="2"/>
</dbReference>
<feature type="chain" id="PRO_5045897652" description="alpha-amylase" evidence="11">
    <location>
        <begin position="24"/>
        <end position="654"/>
    </location>
</feature>
<dbReference type="SMART" id="SM00642">
    <property type="entry name" value="Aamy"/>
    <property type="match status" value="1"/>
</dbReference>
<feature type="domain" description="Glycosyl hydrolase family 13 catalytic" evidence="12">
    <location>
        <begin position="46"/>
        <end position="544"/>
    </location>
</feature>
<dbReference type="EMBL" id="CP114040">
    <property type="protein sequence ID" value="WAS97713.1"/>
    <property type="molecule type" value="Genomic_DNA"/>
</dbReference>
<evidence type="ECO:0000256" key="1">
    <source>
        <dbReference type="ARBA" id="ARBA00000548"/>
    </source>
</evidence>
<dbReference type="GO" id="GO:0016787">
    <property type="term" value="F:hydrolase activity"/>
    <property type="evidence" value="ECO:0007669"/>
    <property type="project" value="UniProtKB-KW"/>
</dbReference>
<dbReference type="InterPro" id="IPR006047">
    <property type="entry name" value="GH13_cat_dom"/>
</dbReference>
<feature type="signal peptide" evidence="11">
    <location>
        <begin position="1"/>
        <end position="23"/>
    </location>
</feature>
<evidence type="ECO:0000256" key="2">
    <source>
        <dbReference type="ARBA" id="ARBA00001913"/>
    </source>
</evidence>
<reference evidence="13" key="1">
    <citation type="submission" date="2022-11" db="EMBL/GenBank/DDBJ databases">
        <title>Minimal conservation of predation-associated metabolite biosynthetic gene clusters underscores biosynthetic potential of Myxococcota including descriptions for ten novel species: Archangium lansinium sp. nov., Myxococcus landrumus sp. nov., Nannocystis bai.</title>
        <authorList>
            <person name="Ahearne A."/>
            <person name="Stevens C."/>
            <person name="Dowd S."/>
        </authorList>
    </citation>
    <scope>NUCLEOTIDE SEQUENCE</scope>
    <source>
        <strain evidence="13">Fl3</strain>
    </source>
</reference>
<evidence type="ECO:0000256" key="10">
    <source>
        <dbReference type="ARBA" id="ARBA00023295"/>
    </source>
</evidence>
<evidence type="ECO:0000256" key="4">
    <source>
        <dbReference type="ARBA" id="ARBA00012595"/>
    </source>
</evidence>
<comment type="catalytic activity">
    <reaction evidence="1">
        <text>Endohydrolysis of (1-&gt;4)-alpha-D-glucosidic linkages in polysaccharides containing three or more (1-&gt;4)-alpha-linked D-glucose units.</text>
        <dbReference type="EC" id="3.2.1.1"/>
    </reaction>
</comment>
<keyword evidence="6 11" id="KW-0732">Signal</keyword>
<evidence type="ECO:0000256" key="7">
    <source>
        <dbReference type="ARBA" id="ARBA00022801"/>
    </source>
</evidence>
<comment type="cofactor">
    <cofactor evidence="2">
        <name>Ca(2+)</name>
        <dbReference type="ChEBI" id="CHEBI:29108"/>
    </cofactor>
</comment>
<keyword evidence="14" id="KW-1185">Reference proteome</keyword>
<dbReference type="PANTHER" id="PTHR10357">
    <property type="entry name" value="ALPHA-AMYLASE FAMILY MEMBER"/>
    <property type="match status" value="1"/>
</dbReference>
<dbReference type="EC" id="3.2.1.1" evidence="4"/>
<keyword evidence="8" id="KW-0106">Calcium</keyword>
<evidence type="ECO:0000256" key="9">
    <source>
        <dbReference type="ARBA" id="ARBA00023277"/>
    </source>
</evidence>
<dbReference type="SUPFAM" id="SSF51445">
    <property type="entry name" value="(Trans)glycosidases"/>
    <property type="match status" value="1"/>
</dbReference>
<comment type="similarity">
    <text evidence="3">Belongs to the glycosyl hydrolase 13 family.</text>
</comment>
<dbReference type="PANTHER" id="PTHR10357:SF215">
    <property type="entry name" value="ALPHA-AMYLASE 1"/>
    <property type="match status" value="1"/>
</dbReference>
<name>A0ABY7HF12_9BACT</name>
<organism evidence="13 14">
    <name type="scientific">Nannocystis punicea</name>
    <dbReference type="NCBI Taxonomy" id="2995304"/>
    <lineage>
        <taxon>Bacteria</taxon>
        <taxon>Pseudomonadati</taxon>
        <taxon>Myxococcota</taxon>
        <taxon>Polyangia</taxon>
        <taxon>Nannocystales</taxon>
        <taxon>Nannocystaceae</taxon>
        <taxon>Nannocystis</taxon>
    </lineage>
</organism>
<evidence type="ECO:0000256" key="5">
    <source>
        <dbReference type="ARBA" id="ARBA00022723"/>
    </source>
</evidence>
<sequence length="654" mass="73062">MHVRRLSLALAPALLAAAGCLHFDTLEEPVKIATHAQDWREAVIYQVLIDRFDDGDDGNNYLLDRENMARYHGGDWIGLENRLDYIQELGVNTLWISPVIKNIETDANVDGYHGYWAVDLTQPNAHFGNLDDLRSLVRAAHERDMLVVIDIVANHMGQLFFYDMNLNGVPDILLQGTGTRPQGTPVPPGFDQSGFTHITEYDPDFNPLGIQAFTSLGPAGPAPIVFPYDPKSGHVTPMPPIFQNPEIYNRRGRTFNYDDPQQLLTGDFPGGLKDVNTTRCDVKQAFVDSYARWIELTDADGFRIDTVKHVEREFWRYFTQRVRQRLAAQGKTQFFMFGEAFDGRDDLVGSFTKNDLPSDAELARENSCDDGPKLTGDQLDSAFYFPQHYQVFRDVFQDAASTDRIANLWANKTVNYGTVAPKDSAGIPPYKALVNFIDNHDVARFLYFARQRVDNDPAFAGKSLRDKELRLRAMLQNALLMLMTAEGVPCLYYGTELEYRGGNDPSNREDMWRPYPYLGESAAPPAFDTTGPTFVFTKKLIEYRKKLAALRRGDTKVVWSTTRTGDETDAGIFAFERAGGEAGNNYVLVVFNTNQNHDSRTQFDGATMTVSAPAGAVLVDVLGGNKKYTVGAGGVLDLTLPPVSGMLLVPQQDV</sequence>
<keyword evidence="7 13" id="KW-0378">Hydrolase</keyword>
<dbReference type="InterPro" id="IPR017853">
    <property type="entry name" value="GH"/>
</dbReference>
<dbReference type="RefSeq" id="WP_269040080.1">
    <property type="nucleotide sequence ID" value="NZ_CP114040.1"/>
</dbReference>
<evidence type="ECO:0000313" key="13">
    <source>
        <dbReference type="EMBL" id="WAS97713.1"/>
    </source>
</evidence>
<evidence type="ECO:0000256" key="11">
    <source>
        <dbReference type="SAM" id="SignalP"/>
    </source>
</evidence>
<evidence type="ECO:0000256" key="8">
    <source>
        <dbReference type="ARBA" id="ARBA00022837"/>
    </source>
</evidence>
<dbReference type="InterPro" id="IPR013777">
    <property type="entry name" value="A-amylase-like"/>
</dbReference>
<dbReference type="PIRSF" id="PIRSF001024">
    <property type="entry name" value="Alph-amyl_fung"/>
    <property type="match status" value="1"/>
</dbReference>
<dbReference type="InterPro" id="IPR013780">
    <property type="entry name" value="Glyco_hydro_b"/>
</dbReference>
<gene>
    <name evidence="13" type="ORF">O0S08_16340</name>
</gene>
<keyword evidence="10" id="KW-0326">Glycosidase</keyword>
<evidence type="ECO:0000256" key="6">
    <source>
        <dbReference type="ARBA" id="ARBA00022729"/>
    </source>
</evidence>